<organism evidence="1 2">
    <name type="scientific">Pseudomonas neuropathica</name>
    <dbReference type="NCBI Taxonomy" id="2730425"/>
    <lineage>
        <taxon>Bacteria</taxon>
        <taxon>Pseudomonadati</taxon>
        <taxon>Pseudomonadota</taxon>
        <taxon>Gammaproteobacteria</taxon>
        <taxon>Pseudomonadales</taxon>
        <taxon>Pseudomonadaceae</taxon>
        <taxon>Pseudomonas</taxon>
    </lineage>
</organism>
<sequence>MLHEPSSLAALPAVRDNSLQITQSRKLSALSIQTAELFQGQPAFHAFVQQHFDKAFPDLTPSLDLLRSFIECLETDDASTGEPDDTFDIQSMSSSLMDAVVQRIVTGQAADFTSRKARFYRVPEAGGEATLLTALTPGAFDTFLDDLAGGLLANYGQYLDEYWAGAVGPTDSRTRKQWLIETRTEALKAEVALLKGDGLLDATDEALFGKVLRYPTAQARQILKSYRPCVYGLALTDDEAAHIPLHGAFILTARDPQDSEVKWDTKDAAPTIRPVAPTANVGQVLLFVPAMGLEAFDSLASLDRELHRRLSHGAEFTTLLALVADKDQARGLALHRAAPERDRVHYLERLDSPFSHGIESQCLLIRENLASTVDRYQDTGAHIDKADLPCGFDRVTDLRGAFDVEQVLWARIKKRCRARLAAFLQDADETEKNAWATATASYGEELANLSEPEGFPSLTQFSNRRDLLAYSNRRLRAALEGEYGLTVNPDDIIVHSKEPSVPPIVVPPGAPGSTIRDPGEPLYKHRKRTLTELALENVGGLDFNFTHFSRMTLKVEGSDKPDEALQPEDMQAAKSAETFDDLSLEQVKDLVRRLNVGKNYDAFLKDALITSPQAAVRKQAYARVMERQLRLDAIEAKINGDFYPDRLARGFNWVQAVLDAPVDDDKRREVEWHRVVVEHLKLRGQRVRGVLLFRTSAAGGSIVAYTPQAPGGRVFHEFVAERFTLDFTHDSQWREYLVGRVERAFQPHVRSTLRGRGDLSMVHMSRIANNLFEDAYETEVNFAINDAAAQVTTTEQSNVETGISVATTALDVLMMVLPVRVTLPIGLARSLYSVFNVVEAASLGDRTAAAHHVVRALGEFVGALADGFVGSRHVSGGLKVAPGARWLNPEMALGKKPEGLLPLPGWEGKGIHYRTSKVDGSKQYFLNDRNHWYSIIDEGFEDAWRVRDARKPIQGHYSPIRQDSAGHWEIGTHHDAPGLGGGVTERALRDVRPFLDETQARRVFDSFLFPRGRQSEFELSLVDHLRRGMDLSVFDPYLTISPHRLQLRLRGLDFSRSWSGGEVTDTTRPAPVEPTPGPSRPAPAPSRPARPANEKFADWGQVIDATQLQLQNAQMGIYRRTAGDPALVGRDYVKIDERYYPILPAGGTVREGLVFMYDPAIEINNFVQFEQLLRSDLFSQPRVATFSTTLSRWVHPIELPFEKSIAAYVEDGFATLTVDSRLQVANRLFNQANPAGPTGWGITSMRRTLQNWRFGPSATRASLGDPLSMLPRAPRALDGSWTLNSPPGYYSRLHFSTEGVDVLLHDALSSGSGSTLRTLMTERLTGSRYQVVPGGAGSELIFQRPGRETLYWLTLRSVVGDVVEGGSYVGPRTHQMDPATRALFVQAQADNNLVTLIGGIQRPVEGGAVNIFVFRI</sequence>
<comment type="caution">
    <text evidence="1">The sequence shown here is derived from an EMBL/GenBank/DDBJ whole genome shotgun (WGS) entry which is preliminary data.</text>
</comment>
<protein>
    <submittedName>
        <fullName evidence="1">Dermonecrotic toxin domain-containing protein</fullName>
    </submittedName>
</protein>
<accession>A0ACC7MV08</accession>
<evidence type="ECO:0000313" key="2">
    <source>
        <dbReference type="Proteomes" id="UP001622950"/>
    </source>
</evidence>
<reference evidence="1" key="1">
    <citation type="submission" date="2024-11" db="EMBL/GenBank/DDBJ databases">
        <authorList>
            <person name="Lucas J.A."/>
        </authorList>
    </citation>
    <scope>NUCLEOTIDE SEQUENCE</scope>
    <source>
        <strain evidence="1">Z 8.8</strain>
    </source>
</reference>
<evidence type="ECO:0000313" key="1">
    <source>
        <dbReference type="EMBL" id="MFK9081707.1"/>
    </source>
</evidence>
<dbReference type="EMBL" id="JBJHQE010000021">
    <property type="protein sequence ID" value="MFK9081707.1"/>
    <property type="molecule type" value="Genomic_DNA"/>
</dbReference>
<gene>
    <name evidence="1" type="ORF">ACJEBM_13600</name>
</gene>
<dbReference type="Proteomes" id="UP001622950">
    <property type="component" value="Unassembled WGS sequence"/>
</dbReference>
<proteinExistence type="predicted"/>
<keyword evidence="2" id="KW-1185">Reference proteome</keyword>
<name>A0ACC7MV08_9PSED</name>